<feature type="compositionally biased region" description="Basic and acidic residues" evidence="2">
    <location>
        <begin position="804"/>
        <end position="829"/>
    </location>
</feature>
<dbReference type="InterPro" id="IPR011010">
    <property type="entry name" value="DNA_brk_join_enz"/>
</dbReference>
<feature type="region of interest" description="Disordered" evidence="2">
    <location>
        <begin position="135"/>
        <end position="156"/>
    </location>
</feature>
<evidence type="ECO:0000256" key="2">
    <source>
        <dbReference type="SAM" id="MobiDB-lite"/>
    </source>
</evidence>
<dbReference type="GO" id="GO:0003677">
    <property type="term" value="F:DNA binding"/>
    <property type="evidence" value="ECO:0007669"/>
    <property type="project" value="InterPro"/>
</dbReference>
<keyword evidence="1" id="KW-0233">DNA recombination</keyword>
<reference evidence="3" key="1">
    <citation type="submission" date="2022-08" db="UniProtKB">
        <authorList>
            <consortium name="EnsemblMetazoa"/>
        </authorList>
    </citation>
    <scope>IDENTIFICATION</scope>
    <source>
        <strain evidence="3">05x7-T-G4-1.051#20</strain>
    </source>
</reference>
<keyword evidence="4" id="KW-1185">Reference proteome</keyword>
<sequence>MKLLSRHVFLKYSCPCCGLEISSEEKIPCIICGRNFHKKSFCVGEENLAEETVSILCRGCNQELQISSEQKIKEKKEAGFPEGAIDILICGRCNTQYEDIEAFLAHKQAICSFKKMFSASDQKLKEPIKQETQHVDLTQHTESSEAASTECSPSHTTESFKAQSAETCTSQMSSTEKNNIFTNEKITSEIKTKLASKIKKRPHRPCPFCNKMQSALSRHIQKCHKEEEEVKAALKLPGPEKQQAFKNMKRQGIYQYNVKALCNESEEELIKERKTAAHKSYTQMAMCSLCKAFLNKNTMHRHKKICKRAEETTIPPCGISLNVFKEVEYPASYVQFVYTRIQADDVGMKIRDDTFIKDYGFMEYQAIEGSSFKLTEKLNTLRSKLRRLARLFMEFQKIASEAGVVVKHCSEMFNVKSIKLLSTAVNSMTIDPEGEMKSGLRLGLRSLILEVSNSIYSTHMLMGEDDKALEAEKFRKVLQVRWKSFFRSAQEAIIKKRQNESRDPKRLPSVEDIRQIQQFTKSSVKELVSDATYSLMTQTLFCKLRNFIASRLTLFNARRGGEATRLTVSELKDAFKDKWVDESFIKKDTESDDFEKMACQLKCAYLHSSKKSELVPVIIPEDCWKGLQMLADVENRKLAGIHPQNEFVFANTEDSVDHVSGWQCVRDVCEKADVPRNITATDMRHFVATHYASLEVPQQERDFFIQKHMGHSKFINENVYQCPPAVREIKMAGKFLMTLDSYEGENEIVDQNEINSSLCFPEEALSNENSCIDETYKPDSEIDSVKEQSKNEHGIKRKYISRPQEAKRSRKDVDESDSSSEHDVGPEEIKEIRQELDLNIKSRSKRHIWTNDENSLISGYFAEEIKNREEEGNKGALNIKDKVKRFIEQYPDFLKEEEVAKRKSMIRIKVINNRRRFREEFFKKYGPLFNCEKKERTK</sequence>
<dbReference type="GO" id="GO:0006310">
    <property type="term" value="P:DNA recombination"/>
    <property type="evidence" value="ECO:0007669"/>
    <property type="project" value="UniProtKB-KW"/>
</dbReference>
<proteinExistence type="predicted"/>
<dbReference type="Proteomes" id="UP000005408">
    <property type="component" value="Unassembled WGS sequence"/>
</dbReference>
<feature type="region of interest" description="Disordered" evidence="2">
    <location>
        <begin position="782"/>
        <end position="829"/>
    </location>
</feature>
<organism evidence="3 4">
    <name type="scientific">Magallana gigas</name>
    <name type="common">Pacific oyster</name>
    <name type="synonym">Crassostrea gigas</name>
    <dbReference type="NCBI Taxonomy" id="29159"/>
    <lineage>
        <taxon>Eukaryota</taxon>
        <taxon>Metazoa</taxon>
        <taxon>Spiralia</taxon>
        <taxon>Lophotrochozoa</taxon>
        <taxon>Mollusca</taxon>
        <taxon>Bivalvia</taxon>
        <taxon>Autobranchia</taxon>
        <taxon>Pteriomorphia</taxon>
        <taxon>Ostreida</taxon>
        <taxon>Ostreoidea</taxon>
        <taxon>Ostreidae</taxon>
        <taxon>Magallana</taxon>
    </lineage>
</organism>
<dbReference type="PANTHER" id="PTHR33480:SF1">
    <property type="entry name" value="TYR RECOMBINASE DOMAIN-CONTAINING PROTEIN"/>
    <property type="match status" value="1"/>
</dbReference>
<dbReference type="PANTHER" id="PTHR33480">
    <property type="entry name" value="SET DOMAIN-CONTAINING PROTEIN-RELATED"/>
    <property type="match status" value="1"/>
</dbReference>
<accession>A0A8W8NV10</accession>
<dbReference type="Gene3D" id="1.10.443.10">
    <property type="entry name" value="Intergrase catalytic core"/>
    <property type="match status" value="1"/>
</dbReference>
<dbReference type="AlphaFoldDB" id="A0A8W8NV10"/>
<dbReference type="SUPFAM" id="SSF56349">
    <property type="entry name" value="DNA breaking-rejoining enzymes"/>
    <property type="match status" value="1"/>
</dbReference>
<evidence type="ECO:0000313" key="4">
    <source>
        <dbReference type="Proteomes" id="UP000005408"/>
    </source>
</evidence>
<protein>
    <submittedName>
        <fullName evidence="3">Uncharacterized protein</fullName>
    </submittedName>
</protein>
<feature type="compositionally biased region" description="Basic and acidic residues" evidence="2">
    <location>
        <begin position="782"/>
        <end position="794"/>
    </location>
</feature>
<dbReference type="GO" id="GO:0015074">
    <property type="term" value="P:DNA integration"/>
    <property type="evidence" value="ECO:0007669"/>
    <property type="project" value="InterPro"/>
</dbReference>
<dbReference type="EnsemblMetazoa" id="G8409.1">
    <property type="protein sequence ID" value="G8409.1:cds"/>
    <property type="gene ID" value="G8409"/>
</dbReference>
<dbReference type="InterPro" id="IPR013762">
    <property type="entry name" value="Integrase-like_cat_sf"/>
</dbReference>
<name>A0A8W8NV10_MAGGI</name>
<evidence type="ECO:0000313" key="3">
    <source>
        <dbReference type="EnsemblMetazoa" id="G8409.1:cds"/>
    </source>
</evidence>
<evidence type="ECO:0000256" key="1">
    <source>
        <dbReference type="ARBA" id="ARBA00023172"/>
    </source>
</evidence>